<dbReference type="RefSeq" id="WP_040270028.1">
    <property type="nucleotide sequence ID" value="NZ_JAJNCM010000032.1"/>
</dbReference>
<reference evidence="3 4" key="1">
    <citation type="journal article" date="2014" name="Genome Announc.">
        <title>Draft Genome Sequence of Propane- and Butane-Oxidizing Actinobacterium Rhodococcus ruber IEGM 231.</title>
        <authorList>
            <person name="Ivshina I.B."/>
            <person name="Kuyukina M.S."/>
            <person name="Krivoruchko A.V."/>
            <person name="Barbe V."/>
            <person name="Fischer C."/>
        </authorList>
    </citation>
    <scope>NUCLEOTIDE SEQUENCE [LARGE SCALE GENOMIC DNA]</scope>
</reference>
<proteinExistence type="predicted"/>
<dbReference type="Pfam" id="PF16169">
    <property type="entry name" value="DUF4872"/>
    <property type="match status" value="1"/>
</dbReference>
<evidence type="ECO:0008006" key="5">
    <source>
        <dbReference type="Google" id="ProtNLM"/>
    </source>
</evidence>
<dbReference type="Proteomes" id="UP000042997">
    <property type="component" value="Unassembled WGS sequence"/>
</dbReference>
<gene>
    <name evidence="3" type="ORF">RHRU231_210042</name>
</gene>
<dbReference type="Pfam" id="PF14399">
    <property type="entry name" value="BtrH_N"/>
    <property type="match status" value="1"/>
</dbReference>
<evidence type="ECO:0000259" key="1">
    <source>
        <dbReference type="Pfam" id="PF14399"/>
    </source>
</evidence>
<sequence length="353" mass="37487">MNGVVLTYPHQKAGHCGSGALRDLMDWADLDWGSAPSEGLVFTLGGALDFAYLRDHTLQPPVYLVGRGADMELDLLRRLGAHAELRQTDDPALGWKWVTAELDEGRPVMVWADIAELPYLRVRLQMSRHDIVIIGYDDDTQLAHVVDNDRDNVQTVTYQALARARASTGFPVPTRHATYIVEWPHRLPPLAPVAADALSRSARTLRHGGGDAIATPAPGGVCGNGLHGVRTFTTDLGHWPDIFDTSGLNLALGALAAFIEKAGTGGGLFRHLLARGCAEIAHRTANPHAYAAAEAAQQAARAWTALAAAAASTDNPAQRATLAAQRAAVLPNLEETLAAALAAAAHSLGTPNT</sequence>
<dbReference type="OrthoDB" id="4075615at2"/>
<accession>A0A098BHD0</accession>
<feature type="domain" description="Butirosin biosynthesis protein H N-terminal" evidence="1">
    <location>
        <begin position="15"/>
        <end position="148"/>
    </location>
</feature>
<dbReference type="AlphaFoldDB" id="A0A098BHD0"/>
<dbReference type="InterPro" id="IPR026935">
    <property type="entry name" value="BtrH_N"/>
</dbReference>
<evidence type="ECO:0000259" key="2">
    <source>
        <dbReference type="Pfam" id="PF16169"/>
    </source>
</evidence>
<dbReference type="InterPro" id="IPR032369">
    <property type="entry name" value="DUF4872"/>
</dbReference>
<feature type="domain" description="DUF4872" evidence="2">
    <location>
        <begin position="160"/>
        <end position="341"/>
    </location>
</feature>
<dbReference type="Gene3D" id="3.90.70.10">
    <property type="entry name" value="Cysteine proteinases"/>
    <property type="match status" value="1"/>
</dbReference>
<evidence type="ECO:0000313" key="4">
    <source>
        <dbReference type="Proteomes" id="UP000042997"/>
    </source>
</evidence>
<dbReference type="EMBL" id="CCSD01000030">
    <property type="protein sequence ID" value="CDZ87116.1"/>
    <property type="molecule type" value="Genomic_DNA"/>
</dbReference>
<protein>
    <recommendedName>
        <fullName evidence="5">PRTRC system protein E</fullName>
    </recommendedName>
</protein>
<evidence type="ECO:0000313" key="3">
    <source>
        <dbReference type="EMBL" id="CDZ87116.1"/>
    </source>
</evidence>
<organism evidence="3 4">
    <name type="scientific">Rhodococcus ruber</name>
    <dbReference type="NCBI Taxonomy" id="1830"/>
    <lineage>
        <taxon>Bacteria</taxon>
        <taxon>Bacillati</taxon>
        <taxon>Actinomycetota</taxon>
        <taxon>Actinomycetes</taxon>
        <taxon>Mycobacteriales</taxon>
        <taxon>Nocardiaceae</taxon>
        <taxon>Rhodococcus</taxon>
    </lineage>
</organism>
<name>A0A098BHD0_9NOCA</name>